<organism evidence="1">
    <name type="scientific">marine metagenome</name>
    <dbReference type="NCBI Taxonomy" id="408172"/>
    <lineage>
        <taxon>unclassified sequences</taxon>
        <taxon>metagenomes</taxon>
        <taxon>ecological metagenomes</taxon>
    </lineage>
</organism>
<feature type="non-terminal residue" evidence="1">
    <location>
        <position position="260"/>
    </location>
</feature>
<dbReference type="AlphaFoldDB" id="A0A382REF4"/>
<name>A0A382REF4_9ZZZZ</name>
<dbReference type="InterPro" id="IPR013320">
    <property type="entry name" value="ConA-like_dom_sf"/>
</dbReference>
<proteinExistence type="predicted"/>
<reference evidence="1" key="1">
    <citation type="submission" date="2018-05" db="EMBL/GenBank/DDBJ databases">
        <authorList>
            <person name="Lanie J.A."/>
            <person name="Ng W.-L."/>
            <person name="Kazmierczak K.M."/>
            <person name="Andrzejewski T.M."/>
            <person name="Davidsen T.M."/>
            <person name="Wayne K.J."/>
            <person name="Tettelin H."/>
            <person name="Glass J.I."/>
            <person name="Rusch D."/>
            <person name="Podicherti R."/>
            <person name="Tsui H.-C.T."/>
            <person name="Winkler M.E."/>
        </authorList>
    </citation>
    <scope>NUCLEOTIDE SEQUENCE</scope>
</reference>
<gene>
    <name evidence="1" type="ORF">METZ01_LOCUS348880</name>
</gene>
<dbReference type="EMBL" id="UINC01121109">
    <property type="protein sequence ID" value="SVC96026.1"/>
    <property type="molecule type" value="Genomic_DNA"/>
</dbReference>
<evidence type="ECO:0000313" key="1">
    <source>
        <dbReference type="EMBL" id="SVC96026.1"/>
    </source>
</evidence>
<dbReference type="Pfam" id="PF13385">
    <property type="entry name" value="Laminin_G_3"/>
    <property type="match status" value="1"/>
</dbReference>
<evidence type="ECO:0008006" key="2">
    <source>
        <dbReference type="Google" id="ProtNLM"/>
    </source>
</evidence>
<accession>A0A382REF4</accession>
<dbReference type="SUPFAM" id="SSF49899">
    <property type="entry name" value="Concanavalin A-like lectins/glucanases"/>
    <property type="match status" value="1"/>
</dbReference>
<sequence length="260" mass="28508">MMPAIQFDGVATYVSTNFNPDTYELNKGFTVSYWVRPDEIAATRAALGRRAGSSQERFFFGIHNTRIWVGVGGNVTNNASVTHTMEVGNWYHWVITYEGNATGKARKIYMNGELLYNHSVTWSQTGNTGGGENIYFGGRNNNGNFVKAWKCGLDEVAIFDKVIDVSTLYNNGTPSDLTNESGLVGYWKMDDNAGTTVTDHSGNGNHGTLMNMDDSSWVDIYGCTDDLACNTTPDVNWDDGSCEYCSCQTCSDQGTCVDTG</sequence>
<dbReference type="Gene3D" id="2.60.120.200">
    <property type="match status" value="2"/>
</dbReference>
<protein>
    <recommendedName>
        <fullName evidence="2">LamG-like jellyroll fold domain-containing protein</fullName>
    </recommendedName>
</protein>